<organism evidence="1 2">
    <name type="scientific">Photobacterium profundum 3TCK</name>
    <dbReference type="NCBI Taxonomy" id="314280"/>
    <lineage>
        <taxon>Bacteria</taxon>
        <taxon>Pseudomonadati</taxon>
        <taxon>Pseudomonadota</taxon>
        <taxon>Gammaproteobacteria</taxon>
        <taxon>Vibrionales</taxon>
        <taxon>Vibrionaceae</taxon>
        <taxon>Photobacterium</taxon>
    </lineage>
</organism>
<dbReference type="AlphaFoldDB" id="Q1Z8M5"/>
<dbReference type="HOGENOM" id="CLU_3414908_0_0_6"/>
<dbReference type="Proteomes" id="UP000003789">
    <property type="component" value="Unassembled WGS sequence"/>
</dbReference>
<dbReference type="EMBL" id="AAPH01000002">
    <property type="protein sequence ID" value="EAS45083.1"/>
    <property type="molecule type" value="Genomic_DNA"/>
</dbReference>
<evidence type="ECO:0000313" key="1">
    <source>
        <dbReference type="EMBL" id="EAS45083.1"/>
    </source>
</evidence>
<reference evidence="1 2" key="1">
    <citation type="submission" date="2006-03" db="EMBL/GenBank/DDBJ databases">
        <authorList>
            <person name="Bartlett D.H."/>
            <person name="Valle G."/>
            <person name="Lauro F.M."/>
            <person name="Vezzi A."/>
            <person name="Simonato F."/>
            <person name="Eloe E."/>
            <person name="Vitulo N."/>
            <person name="Stratton T.K."/>
            <person name="D'angelo M."/>
            <person name="Ferriera S."/>
            <person name="Johnson J."/>
            <person name="Kravitz S."/>
            <person name="Beeson K."/>
            <person name="Sutton G."/>
            <person name="Rogers Y."/>
            <person name="Friedman R."/>
            <person name="Frazier M."/>
            <person name="Venter J.C."/>
        </authorList>
    </citation>
    <scope>NUCLEOTIDE SEQUENCE [LARGE SCALE GENOMIC DNA]</scope>
    <source>
        <strain evidence="1 2">3TCK</strain>
    </source>
</reference>
<evidence type="ECO:0000313" key="2">
    <source>
        <dbReference type="Proteomes" id="UP000003789"/>
    </source>
</evidence>
<sequence length="27" mass="3111">MSEDCHEGCLKAEHSSGRYINAYQRLI</sequence>
<proteinExistence type="predicted"/>
<protein>
    <submittedName>
        <fullName evidence="1">Uncharacterized protein</fullName>
    </submittedName>
</protein>
<name>Q1Z8M5_9GAMM</name>
<comment type="caution">
    <text evidence="1">The sequence shown here is derived from an EMBL/GenBank/DDBJ whole genome shotgun (WGS) entry which is preliminary data.</text>
</comment>
<accession>Q1Z8M5</accession>
<gene>
    <name evidence="1" type="ORF">P3TCK_21405</name>
</gene>